<keyword evidence="7 8" id="KW-0472">Membrane</keyword>
<evidence type="ECO:0000256" key="7">
    <source>
        <dbReference type="ARBA" id="ARBA00023136"/>
    </source>
</evidence>
<comment type="caution">
    <text evidence="9">The sequence shown here is derived from an EMBL/GenBank/DDBJ whole genome shotgun (WGS) entry which is preliminary data.</text>
</comment>
<feature type="transmembrane region" description="Helical" evidence="8">
    <location>
        <begin position="241"/>
        <end position="263"/>
    </location>
</feature>
<dbReference type="Pfam" id="PF06432">
    <property type="entry name" value="GPI2"/>
    <property type="match status" value="1"/>
</dbReference>
<dbReference type="AlphaFoldDB" id="A0A9W8PAN9"/>
<gene>
    <name evidence="9" type="ORF">DFH05DRAFT_67981</name>
</gene>
<dbReference type="GO" id="GO:0000506">
    <property type="term" value="C:glycosylphosphatidylinositol-N-acetylglucosaminyltransferase (GPI-GnT) complex"/>
    <property type="evidence" value="ECO:0007669"/>
    <property type="project" value="TreeGrafter"/>
</dbReference>
<evidence type="ECO:0000256" key="5">
    <source>
        <dbReference type="ARBA" id="ARBA00022692"/>
    </source>
</evidence>
<keyword evidence="4" id="KW-0337">GPI-anchor biosynthesis</keyword>
<dbReference type="GO" id="GO:0006506">
    <property type="term" value="P:GPI anchor biosynthetic process"/>
    <property type="evidence" value="ECO:0007669"/>
    <property type="project" value="UniProtKB-KW"/>
</dbReference>
<evidence type="ECO:0000256" key="3">
    <source>
        <dbReference type="ARBA" id="ARBA00008321"/>
    </source>
</evidence>
<evidence type="ECO:0000313" key="10">
    <source>
        <dbReference type="Proteomes" id="UP001142393"/>
    </source>
</evidence>
<reference evidence="9 10" key="1">
    <citation type="journal article" date="2023" name="Proc. Natl. Acad. Sci. U.S.A.">
        <title>A global phylogenomic analysis of the shiitake genus Lentinula.</title>
        <authorList>
            <person name="Sierra-Patev S."/>
            <person name="Min B."/>
            <person name="Naranjo-Ortiz M."/>
            <person name="Looney B."/>
            <person name="Konkel Z."/>
            <person name="Slot J.C."/>
            <person name="Sakamoto Y."/>
            <person name="Steenwyk J.L."/>
            <person name="Rokas A."/>
            <person name="Carro J."/>
            <person name="Camarero S."/>
            <person name="Ferreira P."/>
            <person name="Molpeceres G."/>
            <person name="Ruiz-Duenas F.J."/>
            <person name="Serrano A."/>
            <person name="Henrissat B."/>
            <person name="Drula E."/>
            <person name="Hughes K.W."/>
            <person name="Mata J.L."/>
            <person name="Ishikawa N.K."/>
            <person name="Vargas-Isla R."/>
            <person name="Ushijima S."/>
            <person name="Smith C.A."/>
            <person name="Donoghue J."/>
            <person name="Ahrendt S."/>
            <person name="Andreopoulos W."/>
            <person name="He G."/>
            <person name="LaButti K."/>
            <person name="Lipzen A."/>
            <person name="Ng V."/>
            <person name="Riley R."/>
            <person name="Sandor L."/>
            <person name="Barry K."/>
            <person name="Martinez A.T."/>
            <person name="Xiao Y."/>
            <person name="Gibbons J.G."/>
            <person name="Terashima K."/>
            <person name="Grigoriev I.V."/>
            <person name="Hibbett D."/>
        </authorList>
    </citation>
    <scope>NUCLEOTIDE SEQUENCE [LARGE SCALE GENOMIC DNA]</scope>
    <source>
        <strain evidence="9 10">TFB7810</strain>
    </source>
</reference>
<accession>A0A9W8PAN9</accession>
<dbReference type="PANTHER" id="PTHR12982">
    <property type="entry name" value="PHOSPHATIDYLINOSITOL GLYCAN, CLASS C"/>
    <property type="match status" value="1"/>
</dbReference>
<dbReference type="InterPro" id="IPR009450">
    <property type="entry name" value="Plno_GlcNAc_GPI2"/>
</dbReference>
<comment type="subcellular location">
    <subcellularLocation>
        <location evidence="1">Membrane</location>
        <topology evidence="1">Multi-pass membrane protein</topology>
    </subcellularLocation>
</comment>
<feature type="transmembrane region" description="Helical" evidence="8">
    <location>
        <begin position="79"/>
        <end position="98"/>
    </location>
</feature>
<dbReference type="EMBL" id="JANVFU010000001">
    <property type="protein sequence ID" value="KAJ3750357.1"/>
    <property type="molecule type" value="Genomic_DNA"/>
</dbReference>
<feature type="transmembrane region" description="Helical" evidence="8">
    <location>
        <begin position="43"/>
        <end position="67"/>
    </location>
</feature>
<dbReference type="PANTHER" id="PTHR12982:SF0">
    <property type="entry name" value="PHOSPHATIDYLINOSITOL N-ACETYLGLUCOSAMINYLTRANSFERASE SUBUNIT C"/>
    <property type="match status" value="1"/>
</dbReference>
<dbReference type="PIRSF" id="PIRSF016104">
    <property type="entry name" value="GPI2"/>
    <property type="match status" value="1"/>
</dbReference>
<sequence length="330" mass="36750">MSTKIPPWEKVLWKNQPYPDNYIPEGALESSLRKNPNFKPYTYWPLVHLSIAITQHLATIFIFLSVFVRLKDRSLDPRVLIFVSLGCFFVGYFVWEVLQYTQSSGGGSKHGSKRNERVGDDRAKTLKSSILIFLALMSLSPVLRTLSAATSSDSIWALSACLFLLNILLADYGSSSSVAQVGPERLTSVLSMNAAISSSVVLASRLSSDLAVFALIQFSVQSFTLFPMLRRRLQAFNTRKLSTRAMQALLTFALSISSLILAAPLSSTIAFLFLLVLLAVTFFAPAVLVWAQKYKKWVETFISPTNYQVTISSFRSEIRGPWDVAVPKVN</sequence>
<evidence type="ECO:0000256" key="4">
    <source>
        <dbReference type="ARBA" id="ARBA00022502"/>
    </source>
</evidence>
<keyword evidence="9" id="KW-0808">Transferase</keyword>
<feature type="transmembrane region" description="Helical" evidence="8">
    <location>
        <begin position="210"/>
        <end position="229"/>
    </location>
</feature>
<dbReference type="Proteomes" id="UP001142393">
    <property type="component" value="Unassembled WGS sequence"/>
</dbReference>
<keyword evidence="6 8" id="KW-1133">Transmembrane helix</keyword>
<comment type="similarity">
    <text evidence="3">Belongs to the PIGC family.</text>
</comment>
<evidence type="ECO:0000256" key="8">
    <source>
        <dbReference type="SAM" id="Phobius"/>
    </source>
</evidence>
<feature type="transmembrane region" description="Helical" evidence="8">
    <location>
        <begin position="130"/>
        <end position="149"/>
    </location>
</feature>
<evidence type="ECO:0000313" key="9">
    <source>
        <dbReference type="EMBL" id="KAJ3750357.1"/>
    </source>
</evidence>
<feature type="transmembrane region" description="Helical" evidence="8">
    <location>
        <begin position="155"/>
        <end position="174"/>
    </location>
</feature>
<evidence type="ECO:0000256" key="2">
    <source>
        <dbReference type="ARBA" id="ARBA00004687"/>
    </source>
</evidence>
<keyword evidence="10" id="KW-1185">Reference proteome</keyword>
<evidence type="ECO:0000256" key="1">
    <source>
        <dbReference type="ARBA" id="ARBA00004141"/>
    </source>
</evidence>
<dbReference type="GO" id="GO:0016757">
    <property type="term" value="F:glycosyltransferase activity"/>
    <property type="evidence" value="ECO:0007669"/>
    <property type="project" value="UniProtKB-KW"/>
</dbReference>
<organism evidence="9 10">
    <name type="scientific">Lentinula detonsa</name>
    <dbReference type="NCBI Taxonomy" id="2804962"/>
    <lineage>
        <taxon>Eukaryota</taxon>
        <taxon>Fungi</taxon>
        <taxon>Dikarya</taxon>
        <taxon>Basidiomycota</taxon>
        <taxon>Agaricomycotina</taxon>
        <taxon>Agaricomycetes</taxon>
        <taxon>Agaricomycetidae</taxon>
        <taxon>Agaricales</taxon>
        <taxon>Marasmiineae</taxon>
        <taxon>Omphalotaceae</taxon>
        <taxon>Lentinula</taxon>
    </lineage>
</organism>
<keyword evidence="9" id="KW-0328">Glycosyltransferase</keyword>
<comment type="pathway">
    <text evidence="2">Glycolipid biosynthesis; glycosylphosphatidylinositol-anchor biosynthesis.</text>
</comment>
<evidence type="ECO:0000256" key="6">
    <source>
        <dbReference type="ARBA" id="ARBA00022989"/>
    </source>
</evidence>
<name>A0A9W8PAN9_9AGAR</name>
<protein>
    <submittedName>
        <fullName evidence="9">Phosphatidylinositol N-acetylglucosaminyltransferase</fullName>
    </submittedName>
</protein>
<keyword evidence="5 8" id="KW-0812">Transmembrane</keyword>
<feature type="transmembrane region" description="Helical" evidence="8">
    <location>
        <begin position="269"/>
        <end position="291"/>
    </location>
</feature>
<proteinExistence type="inferred from homology"/>